<dbReference type="PANTHER" id="PTHR24180:SF45">
    <property type="entry name" value="POLY [ADP-RIBOSE] POLYMERASE TANKYRASE"/>
    <property type="match status" value="1"/>
</dbReference>
<keyword evidence="1" id="KW-0677">Repeat</keyword>
<evidence type="ECO:0000313" key="4">
    <source>
        <dbReference type="Proteomes" id="UP000504636"/>
    </source>
</evidence>
<dbReference type="SUPFAM" id="SSF48403">
    <property type="entry name" value="Ankyrin repeat"/>
    <property type="match status" value="1"/>
</dbReference>
<dbReference type="OrthoDB" id="20872at2759"/>
<dbReference type="Proteomes" id="UP000504636">
    <property type="component" value="Unplaced"/>
</dbReference>
<evidence type="ECO:0000313" key="3">
    <source>
        <dbReference type="EMBL" id="KAF2801264.1"/>
    </source>
</evidence>
<organism evidence="3">
    <name type="scientific">Mytilinidion resinicola</name>
    <dbReference type="NCBI Taxonomy" id="574789"/>
    <lineage>
        <taxon>Eukaryota</taxon>
        <taxon>Fungi</taxon>
        <taxon>Dikarya</taxon>
        <taxon>Ascomycota</taxon>
        <taxon>Pezizomycotina</taxon>
        <taxon>Dothideomycetes</taxon>
        <taxon>Pleosporomycetidae</taxon>
        <taxon>Mytilinidiales</taxon>
        <taxon>Mytilinidiaceae</taxon>
        <taxon>Mytilinidion</taxon>
    </lineage>
</organism>
<dbReference type="GeneID" id="54468041"/>
<dbReference type="InterPro" id="IPR051637">
    <property type="entry name" value="Ank_repeat_dom-contain_49"/>
</dbReference>
<dbReference type="AlphaFoldDB" id="A0A6A6XZU6"/>
<sequence>MIRALGSEIACGIICRKWENLRSKLYAYPHLFRAQSPKFLKLLIRHGVNLSWTSGAGNILCHAVDNYHLPMVKTLLEAGMDSNDGGASDSISPFNRILVPSNREDSVQRQMRQVIAELLLQHGANPNIPYPDNEYPIYKAVVSMDYFYCRMHSQGFKLLTSLCENLNVQSNRGKTALYHVMENDKPWHNYIKVLPYASVLIEAGADPIMQDSSGRTPFESFVAKSTFGIGNFARYANKRRYSDIYCQLHFCTHYALKLNRVDLLPAQAVYN</sequence>
<dbReference type="EMBL" id="MU003733">
    <property type="protein sequence ID" value="KAF2801264.1"/>
    <property type="molecule type" value="Genomic_DNA"/>
</dbReference>
<reference evidence="5" key="3">
    <citation type="submission" date="2025-04" db="UniProtKB">
        <authorList>
            <consortium name="RefSeq"/>
        </authorList>
    </citation>
    <scope>IDENTIFICATION</scope>
    <source>
        <strain evidence="5">CBS 304.34</strain>
    </source>
</reference>
<reference evidence="5" key="2">
    <citation type="submission" date="2020-04" db="EMBL/GenBank/DDBJ databases">
        <authorList>
            <consortium name="NCBI Genome Project"/>
        </authorList>
    </citation>
    <scope>NUCLEOTIDE SEQUENCE</scope>
    <source>
        <strain evidence="5">CBS 304.34</strain>
    </source>
</reference>
<reference evidence="3 5" key="1">
    <citation type="journal article" date="2020" name="Stud. Mycol.">
        <title>101 Dothideomycetes genomes: a test case for predicting lifestyles and emergence of pathogens.</title>
        <authorList>
            <person name="Haridas S."/>
            <person name="Albert R."/>
            <person name="Binder M."/>
            <person name="Bloem J."/>
            <person name="Labutti K."/>
            <person name="Salamov A."/>
            <person name="Andreopoulos B."/>
            <person name="Baker S."/>
            <person name="Barry K."/>
            <person name="Bills G."/>
            <person name="Bluhm B."/>
            <person name="Cannon C."/>
            <person name="Castanera R."/>
            <person name="Culley D."/>
            <person name="Daum C."/>
            <person name="Ezra D."/>
            <person name="Gonzalez J."/>
            <person name="Henrissat B."/>
            <person name="Kuo A."/>
            <person name="Liang C."/>
            <person name="Lipzen A."/>
            <person name="Lutzoni F."/>
            <person name="Magnuson J."/>
            <person name="Mondo S."/>
            <person name="Nolan M."/>
            <person name="Ohm R."/>
            <person name="Pangilinan J."/>
            <person name="Park H.-J."/>
            <person name="Ramirez L."/>
            <person name="Alfaro M."/>
            <person name="Sun H."/>
            <person name="Tritt A."/>
            <person name="Yoshinaga Y."/>
            <person name="Zwiers L.-H."/>
            <person name="Turgeon B."/>
            <person name="Goodwin S."/>
            <person name="Spatafora J."/>
            <person name="Crous P."/>
            <person name="Grigoriev I."/>
        </authorList>
    </citation>
    <scope>NUCLEOTIDE SEQUENCE</scope>
    <source>
        <strain evidence="3 5">CBS 304.34</strain>
    </source>
</reference>
<accession>A0A6A6XZU6</accession>
<dbReference type="RefSeq" id="XP_033568228.1">
    <property type="nucleotide sequence ID" value="XM_033727148.1"/>
</dbReference>
<dbReference type="InterPro" id="IPR036770">
    <property type="entry name" value="Ankyrin_rpt-contain_sf"/>
</dbReference>
<gene>
    <name evidence="3 5" type="ORF">BDZ99DRAFT_555419</name>
</gene>
<dbReference type="Gene3D" id="1.25.40.20">
    <property type="entry name" value="Ankyrin repeat-containing domain"/>
    <property type="match status" value="2"/>
</dbReference>
<evidence type="ECO:0008006" key="6">
    <source>
        <dbReference type="Google" id="ProtNLM"/>
    </source>
</evidence>
<keyword evidence="4" id="KW-1185">Reference proteome</keyword>
<name>A0A6A6XZU6_9PEZI</name>
<keyword evidence="2" id="KW-0040">ANK repeat</keyword>
<dbReference type="PANTHER" id="PTHR24180">
    <property type="entry name" value="CYCLIN-DEPENDENT KINASE INHIBITOR 2C-RELATED"/>
    <property type="match status" value="1"/>
</dbReference>
<evidence type="ECO:0000256" key="2">
    <source>
        <dbReference type="ARBA" id="ARBA00023043"/>
    </source>
</evidence>
<evidence type="ECO:0000256" key="1">
    <source>
        <dbReference type="ARBA" id="ARBA00022737"/>
    </source>
</evidence>
<proteinExistence type="predicted"/>
<protein>
    <recommendedName>
        <fullName evidence="6">Ankyrin</fullName>
    </recommendedName>
</protein>
<evidence type="ECO:0000313" key="5">
    <source>
        <dbReference type="RefSeq" id="XP_033568228.1"/>
    </source>
</evidence>